<reference evidence="2 3" key="1">
    <citation type="submission" date="2017-04" db="EMBL/GenBank/DDBJ databases">
        <authorList>
            <person name="Afonso C.L."/>
            <person name="Miller P.J."/>
            <person name="Scott M.A."/>
            <person name="Spackman E."/>
            <person name="Goraichik I."/>
            <person name="Dimitrov K.M."/>
            <person name="Suarez D.L."/>
            <person name="Swayne D.E."/>
        </authorList>
    </citation>
    <scope>NUCLEOTIDE SEQUENCE [LARGE SCALE GENOMIC DNA]</scope>
    <source>
        <strain evidence="2 3">DSM 23236</strain>
    </source>
</reference>
<dbReference type="InterPro" id="IPR037053">
    <property type="entry name" value="Phage_tail_collar_dom_sf"/>
</dbReference>
<dbReference type="Pfam" id="PF07484">
    <property type="entry name" value="Collar"/>
    <property type="match status" value="1"/>
</dbReference>
<organism evidence="2 3">
    <name type="scientific">Andreprevotia lacus DSM 23236</name>
    <dbReference type="NCBI Taxonomy" id="1121001"/>
    <lineage>
        <taxon>Bacteria</taxon>
        <taxon>Pseudomonadati</taxon>
        <taxon>Pseudomonadota</taxon>
        <taxon>Betaproteobacteria</taxon>
        <taxon>Neisseriales</taxon>
        <taxon>Chitinibacteraceae</taxon>
        <taxon>Andreprevotia</taxon>
    </lineage>
</organism>
<dbReference type="EMBL" id="FWXD01000039">
    <property type="protein sequence ID" value="SMC29656.1"/>
    <property type="molecule type" value="Genomic_DNA"/>
</dbReference>
<dbReference type="Gene3D" id="3.90.1340.10">
    <property type="entry name" value="Phage tail collar domain"/>
    <property type="match status" value="1"/>
</dbReference>
<protein>
    <submittedName>
        <fullName evidence="2">Microcystin-dependent protein</fullName>
    </submittedName>
</protein>
<dbReference type="RefSeq" id="WP_084092914.1">
    <property type="nucleotide sequence ID" value="NZ_FWXD01000039.1"/>
</dbReference>
<proteinExistence type="predicted"/>
<dbReference type="Proteomes" id="UP000192761">
    <property type="component" value="Unassembled WGS sequence"/>
</dbReference>
<gene>
    <name evidence="2" type="ORF">SAMN02745857_03992</name>
</gene>
<dbReference type="SUPFAM" id="SSF88874">
    <property type="entry name" value="Receptor-binding domain of short tail fibre protein gp12"/>
    <property type="match status" value="1"/>
</dbReference>
<name>A0A1W1Y0H3_9NEIS</name>
<evidence type="ECO:0000313" key="2">
    <source>
        <dbReference type="EMBL" id="SMC29656.1"/>
    </source>
</evidence>
<evidence type="ECO:0000259" key="1">
    <source>
        <dbReference type="Pfam" id="PF07484"/>
    </source>
</evidence>
<keyword evidence="3" id="KW-1185">Reference proteome</keyword>
<dbReference type="AlphaFoldDB" id="A0A1W1Y0H3"/>
<dbReference type="STRING" id="1121001.SAMN02745857_03992"/>
<dbReference type="OrthoDB" id="9810174at2"/>
<evidence type="ECO:0000313" key="3">
    <source>
        <dbReference type="Proteomes" id="UP000192761"/>
    </source>
</evidence>
<sequence length="176" mass="18190">MATPFVGEIRIFAGTFAPVGWALCNGQQLSISENEVLYSLIGTTYGGDGQIYFLAPNLNGRLPIGQGQGLGLSQRVVGQSFGSENVTLTTSNLPTHTHTVQASKDAATTATPGNTGMLATTGSNFYHAGTPPSPTAVKLSPGTLSTTGNTLPHSNMMPTLSLNYIIATAGIYPSQS</sequence>
<dbReference type="InterPro" id="IPR011083">
    <property type="entry name" value="Phage_tail_collar_dom"/>
</dbReference>
<accession>A0A1W1Y0H3</accession>
<feature type="domain" description="Phage tail collar" evidence="1">
    <location>
        <begin position="7"/>
        <end position="63"/>
    </location>
</feature>